<dbReference type="CDD" id="cd20070">
    <property type="entry name" value="5TM_YidC_Alb3"/>
    <property type="match status" value="1"/>
</dbReference>
<evidence type="ECO:0000256" key="17">
    <source>
        <dbReference type="SAM" id="MobiDB-lite"/>
    </source>
</evidence>
<organism evidence="20 21">
    <name type="scientific">Tomitella cavernea</name>
    <dbReference type="NCBI Taxonomy" id="1387982"/>
    <lineage>
        <taxon>Bacteria</taxon>
        <taxon>Bacillati</taxon>
        <taxon>Actinomycetota</taxon>
        <taxon>Actinomycetes</taxon>
        <taxon>Mycobacteriales</taxon>
        <taxon>Tomitella</taxon>
    </lineage>
</organism>
<protein>
    <recommendedName>
        <fullName evidence="3">Membrane protein insertase YidC</fullName>
    </recommendedName>
    <alternativeName>
        <fullName evidence="15">Foldase YidC</fullName>
    </alternativeName>
    <alternativeName>
        <fullName evidence="14">Membrane integrase YidC</fullName>
    </alternativeName>
    <alternativeName>
        <fullName evidence="13">Membrane protein YidC</fullName>
    </alternativeName>
</protein>
<feature type="transmembrane region" description="Helical" evidence="18">
    <location>
        <begin position="198"/>
        <end position="217"/>
    </location>
</feature>
<sequence>MLDFIYWPVSWIMRMWYKFFELLGLGSQSAITWVLSVVFLVFTLRVILYWPAVKQIRTTRQMQELQPQIKALQKKYKNDRQRMATEMQKLQKEHGFNPLLGCLPMLAQAPVFIGLFHVLRSFNRTGGIGRVVNVCADIPDPATCADVNASIANYAFTPEDVNNFMHANIFGVPLSSYITQSADTFKGFFGFIDTPSRALIAAVAVPLMIVAAVATHLNAKASVARQSPDAATQPQAKIMNKLAVYVFPLGVLVSGSFLPVAILIYWVSNNAWTVVQQHYVFKKIEKEEAAKKERLEQVRADRAPKPGARPSQGKKGRAKGGAAVIDGDVVSDDDADAAGGDAAEGDGVPSQKGGGTGGDSSAQPPKKKPAPGQKPKAEKGQQGQKSSGGQKNSGGQNQNRSGQNQNRSGQGQKRRPQGQGSGSKGPQKKSGGGKKKRR</sequence>
<keyword evidence="21" id="KW-1185">Reference proteome</keyword>
<dbReference type="PANTHER" id="PTHR12428">
    <property type="entry name" value="OXA1"/>
    <property type="match status" value="1"/>
</dbReference>
<keyword evidence="6 16" id="KW-0812">Transmembrane</keyword>
<keyword evidence="7" id="KW-0653">Protein transport</keyword>
<feature type="compositionally biased region" description="Low complexity" evidence="17">
    <location>
        <begin position="337"/>
        <end position="348"/>
    </location>
</feature>
<evidence type="ECO:0000256" key="6">
    <source>
        <dbReference type="ARBA" id="ARBA00022692"/>
    </source>
</evidence>
<keyword evidence="9 18" id="KW-0472">Membrane</keyword>
<comment type="subcellular location">
    <subcellularLocation>
        <location evidence="1">Cell membrane</location>
        <topology evidence="1">Multi-pass membrane protein</topology>
    </subcellularLocation>
    <subcellularLocation>
        <location evidence="16">Membrane</location>
        <topology evidence="16">Multi-pass membrane protein</topology>
    </subcellularLocation>
</comment>
<evidence type="ECO:0000256" key="14">
    <source>
        <dbReference type="ARBA" id="ARBA00033245"/>
    </source>
</evidence>
<evidence type="ECO:0000256" key="16">
    <source>
        <dbReference type="RuleBase" id="RU003945"/>
    </source>
</evidence>
<evidence type="ECO:0000256" key="8">
    <source>
        <dbReference type="ARBA" id="ARBA00022989"/>
    </source>
</evidence>
<comment type="subunit">
    <text evidence="12">Interacts with the Sec translocase complex via SecD. Specifically interacts with transmembrane segments of nascent integral membrane proteins during membrane integration.</text>
</comment>
<feature type="compositionally biased region" description="Basic and acidic residues" evidence="17">
    <location>
        <begin position="295"/>
        <end position="304"/>
    </location>
</feature>
<keyword evidence="8 18" id="KW-1133">Transmembrane helix</keyword>
<evidence type="ECO:0000256" key="7">
    <source>
        <dbReference type="ARBA" id="ARBA00022927"/>
    </source>
</evidence>
<feature type="transmembrane region" description="Helical" evidence="18">
    <location>
        <begin position="242"/>
        <end position="267"/>
    </location>
</feature>
<dbReference type="EMBL" id="BAABKQ010000001">
    <property type="protein sequence ID" value="GAA4802613.1"/>
    <property type="molecule type" value="Genomic_DNA"/>
</dbReference>
<dbReference type="RefSeq" id="WP_200171299.1">
    <property type="nucleotide sequence ID" value="NZ_BAABKQ010000001.1"/>
</dbReference>
<dbReference type="Pfam" id="PF02096">
    <property type="entry name" value="60KD_IMP"/>
    <property type="match status" value="1"/>
</dbReference>
<dbReference type="InterPro" id="IPR028055">
    <property type="entry name" value="YidC/Oxa/ALB_C"/>
</dbReference>
<evidence type="ECO:0000256" key="11">
    <source>
        <dbReference type="ARBA" id="ARBA00025034"/>
    </source>
</evidence>
<feature type="region of interest" description="Disordered" evidence="17">
    <location>
        <begin position="295"/>
        <end position="438"/>
    </location>
</feature>
<keyword evidence="10" id="KW-0143">Chaperone</keyword>
<comment type="caution">
    <text evidence="20">The sequence shown here is derived from an EMBL/GenBank/DDBJ whole genome shotgun (WGS) entry which is preliminary data.</text>
</comment>
<dbReference type="InterPro" id="IPR047196">
    <property type="entry name" value="YidC_ALB_C"/>
</dbReference>
<evidence type="ECO:0000256" key="1">
    <source>
        <dbReference type="ARBA" id="ARBA00004651"/>
    </source>
</evidence>
<dbReference type="Proteomes" id="UP001500839">
    <property type="component" value="Unassembled WGS sequence"/>
</dbReference>
<evidence type="ECO:0000256" key="18">
    <source>
        <dbReference type="SAM" id="Phobius"/>
    </source>
</evidence>
<feature type="transmembrane region" description="Helical" evidence="18">
    <location>
        <begin position="96"/>
        <end position="119"/>
    </location>
</feature>
<evidence type="ECO:0000256" key="4">
    <source>
        <dbReference type="ARBA" id="ARBA00022448"/>
    </source>
</evidence>
<keyword evidence="5" id="KW-1003">Cell membrane</keyword>
<comment type="similarity">
    <text evidence="2">Belongs to the OXA1/ALB3/YidC family. Type 1 subfamily.</text>
</comment>
<keyword evidence="4" id="KW-0813">Transport</keyword>
<evidence type="ECO:0000256" key="15">
    <source>
        <dbReference type="ARBA" id="ARBA00033342"/>
    </source>
</evidence>
<comment type="function">
    <text evidence="11">Required for the insertion and/or proper folding and/or complex formation of integral membrane proteins into the membrane. Involved in integration of membrane proteins that insert both dependently and independently of the Sec translocase complex, as well as at least some lipoproteins. Aids folding of multispanning membrane proteins.</text>
</comment>
<evidence type="ECO:0000313" key="21">
    <source>
        <dbReference type="Proteomes" id="UP001500839"/>
    </source>
</evidence>
<evidence type="ECO:0000256" key="10">
    <source>
        <dbReference type="ARBA" id="ARBA00023186"/>
    </source>
</evidence>
<evidence type="ECO:0000313" key="20">
    <source>
        <dbReference type="EMBL" id="GAA4802613.1"/>
    </source>
</evidence>
<dbReference type="InterPro" id="IPR001708">
    <property type="entry name" value="YidC/ALB3/OXA1/COX18"/>
</dbReference>
<gene>
    <name evidence="20" type="ORF">GCM10023353_00770</name>
</gene>
<feature type="domain" description="Membrane insertase YidC/Oxa/ALB C-terminal" evidence="19">
    <location>
        <begin position="33"/>
        <end position="280"/>
    </location>
</feature>
<evidence type="ECO:0000256" key="3">
    <source>
        <dbReference type="ARBA" id="ARBA00015325"/>
    </source>
</evidence>
<evidence type="ECO:0000259" key="19">
    <source>
        <dbReference type="Pfam" id="PF02096"/>
    </source>
</evidence>
<dbReference type="NCBIfam" id="NF002899">
    <property type="entry name" value="PRK03449.1"/>
    <property type="match status" value="1"/>
</dbReference>
<evidence type="ECO:0000256" key="2">
    <source>
        <dbReference type="ARBA" id="ARBA00010527"/>
    </source>
</evidence>
<feature type="transmembrane region" description="Helical" evidence="18">
    <location>
        <begin position="30"/>
        <end position="52"/>
    </location>
</feature>
<dbReference type="NCBIfam" id="TIGR03592">
    <property type="entry name" value="yidC_oxa1_cterm"/>
    <property type="match status" value="1"/>
</dbReference>
<name>A0ABP9C1W1_9ACTN</name>
<evidence type="ECO:0000256" key="5">
    <source>
        <dbReference type="ARBA" id="ARBA00022475"/>
    </source>
</evidence>
<reference evidence="21" key="1">
    <citation type="journal article" date="2019" name="Int. J. Syst. Evol. Microbiol.">
        <title>The Global Catalogue of Microorganisms (GCM) 10K type strain sequencing project: providing services to taxonomists for standard genome sequencing and annotation.</title>
        <authorList>
            <consortium name="The Broad Institute Genomics Platform"/>
            <consortium name="The Broad Institute Genome Sequencing Center for Infectious Disease"/>
            <person name="Wu L."/>
            <person name="Ma J."/>
        </authorList>
    </citation>
    <scope>NUCLEOTIDE SEQUENCE [LARGE SCALE GENOMIC DNA]</scope>
    <source>
        <strain evidence="21">JCM 18542</strain>
    </source>
</reference>
<evidence type="ECO:0000256" key="13">
    <source>
        <dbReference type="ARBA" id="ARBA00031538"/>
    </source>
</evidence>
<accession>A0ABP9C1W1</accession>
<evidence type="ECO:0000256" key="12">
    <source>
        <dbReference type="ARBA" id="ARBA00026028"/>
    </source>
</evidence>
<proteinExistence type="inferred from homology"/>
<feature type="compositionally biased region" description="Low complexity" evidence="17">
    <location>
        <begin position="370"/>
        <end position="411"/>
    </location>
</feature>
<evidence type="ECO:0000256" key="9">
    <source>
        <dbReference type="ARBA" id="ARBA00023136"/>
    </source>
</evidence>
<dbReference type="PANTHER" id="PTHR12428:SF65">
    <property type="entry name" value="CYTOCHROME C OXIDASE ASSEMBLY PROTEIN COX18, MITOCHONDRIAL"/>
    <property type="match status" value="1"/>
</dbReference>